<dbReference type="Pfam" id="PF08924">
    <property type="entry name" value="Rv2525c_GlyHyd-like"/>
    <property type="match status" value="1"/>
</dbReference>
<evidence type="ECO:0000259" key="2">
    <source>
        <dbReference type="Pfam" id="PF01471"/>
    </source>
</evidence>
<dbReference type="InterPro" id="IPR015020">
    <property type="entry name" value="Rv2525c-like_Glyco_Hydro-like"/>
</dbReference>
<dbReference type="Pfam" id="PF01471">
    <property type="entry name" value="PG_binding_1"/>
    <property type="match status" value="1"/>
</dbReference>
<dbReference type="EMBL" id="RJSG01000003">
    <property type="protein sequence ID" value="RNL77660.1"/>
    <property type="molecule type" value="Genomic_DNA"/>
</dbReference>
<name>A0A3N0DPU0_9ACTN</name>
<gene>
    <name evidence="4" type="ORF">EFL95_16780</name>
</gene>
<dbReference type="InterPro" id="IPR002477">
    <property type="entry name" value="Peptidoglycan-bd-like"/>
</dbReference>
<dbReference type="AlphaFoldDB" id="A0A3N0DPU0"/>
<reference evidence="4 5" key="1">
    <citation type="submission" date="2018-11" db="EMBL/GenBank/DDBJ databases">
        <authorList>
            <person name="Li F."/>
        </authorList>
    </citation>
    <scope>NUCLEOTIDE SEQUENCE [LARGE SCALE GENOMIC DNA]</scope>
    <source>
        <strain evidence="4 5">KIS18-7</strain>
    </source>
</reference>
<dbReference type="Gene3D" id="3.20.20.80">
    <property type="entry name" value="Glycosidases"/>
    <property type="match status" value="1"/>
</dbReference>
<protein>
    <submittedName>
        <fullName evidence="4">DUF1906 domain-containing protein</fullName>
    </submittedName>
</protein>
<dbReference type="InterPro" id="IPR017853">
    <property type="entry name" value="GH"/>
</dbReference>
<feature type="domain" description="Rv2525c-like glycoside hydrolase-like" evidence="3">
    <location>
        <begin position="61"/>
        <end position="274"/>
    </location>
</feature>
<dbReference type="SUPFAM" id="SSF47090">
    <property type="entry name" value="PGBD-like"/>
    <property type="match status" value="1"/>
</dbReference>
<dbReference type="OrthoDB" id="5171321at2"/>
<dbReference type="RefSeq" id="WP_123235245.1">
    <property type="nucleotide sequence ID" value="NZ_RJSG01000003.1"/>
</dbReference>
<sequence>MSFTPSRRISAAVIVLLVGSVLLGPGISTADAGGNPATPGNFTGKAFDQCSAPSQRAMNVWRRHSPYRGVGVYISGASRACHQRHLTRTWVRKQLAHGWKLLPIHVGPQASCNRHAHLRGHRISANPRRSYARARAQGRAEARSAVRAARRLGLSRGSTIFYDLEAFSTRSASCRNSSLRFLSSWTQGLRSHGYVSGVYSSASSGIKLLDRARWARSGLTLPQQIWVADWNGRANTHSSYLHAGSWTNSRVKQYRGGHTERHGGVAINIDSNYVDLRVHRTRKATHHAKVHHTTKHHTKAQHPKHHATRKHQAHWVYLPGGSTPEVQNPVADRLCTTRRLNLATYFSTGVFRRENLHARLQCVLKQNGLYPHDVNGYWGRRTAFSVNKLQSGSDRKVRTTMTRGDWVSLLVTGNHTSWLRRGVRGADVVRVQRALHAAGVYGVYITGRYDRATQRAVKTYQRRVGIRATGTVGAKTWRYLAKGRV</sequence>
<accession>A0A3N0DPU0</accession>
<dbReference type="InterPro" id="IPR036365">
    <property type="entry name" value="PGBD-like_sf"/>
</dbReference>
<dbReference type="Proteomes" id="UP000277094">
    <property type="component" value="Unassembled WGS sequence"/>
</dbReference>
<evidence type="ECO:0000256" key="1">
    <source>
        <dbReference type="SAM" id="MobiDB-lite"/>
    </source>
</evidence>
<keyword evidence="5" id="KW-1185">Reference proteome</keyword>
<evidence type="ECO:0000313" key="4">
    <source>
        <dbReference type="EMBL" id="RNL77660.1"/>
    </source>
</evidence>
<proteinExistence type="predicted"/>
<organism evidence="4 5">
    <name type="scientific">Nocardioides marmorisolisilvae</name>
    <dbReference type="NCBI Taxonomy" id="1542737"/>
    <lineage>
        <taxon>Bacteria</taxon>
        <taxon>Bacillati</taxon>
        <taxon>Actinomycetota</taxon>
        <taxon>Actinomycetes</taxon>
        <taxon>Propionibacteriales</taxon>
        <taxon>Nocardioidaceae</taxon>
        <taxon>Nocardioides</taxon>
    </lineage>
</organism>
<feature type="region of interest" description="Disordered" evidence="1">
    <location>
        <begin position="285"/>
        <end position="304"/>
    </location>
</feature>
<feature type="domain" description="Peptidoglycan binding-like" evidence="2">
    <location>
        <begin position="424"/>
        <end position="478"/>
    </location>
</feature>
<dbReference type="Gene3D" id="1.10.101.10">
    <property type="entry name" value="PGBD-like superfamily/PGBD"/>
    <property type="match status" value="1"/>
</dbReference>
<dbReference type="SUPFAM" id="SSF51445">
    <property type="entry name" value="(Trans)glycosidases"/>
    <property type="match status" value="1"/>
</dbReference>
<dbReference type="InterPro" id="IPR036366">
    <property type="entry name" value="PGBDSf"/>
</dbReference>
<evidence type="ECO:0000259" key="3">
    <source>
        <dbReference type="Pfam" id="PF08924"/>
    </source>
</evidence>
<comment type="caution">
    <text evidence="4">The sequence shown here is derived from an EMBL/GenBank/DDBJ whole genome shotgun (WGS) entry which is preliminary data.</text>
</comment>
<evidence type="ECO:0000313" key="5">
    <source>
        <dbReference type="Proteomes" id="UP000277094"/>
    </source>
</evidence>